<dbReference type="InterPro" id="IPR023612">
    <property type="entry name" value="Peptidase_M4"/>
</dbReference>
<dbReference type="PANTHER" id="PTHR43579">
    <property type="match status" value="1"/>
</dbReference>
<feature type="domain" description="Peptidase M4 C-terminal" evidence="10">
    <location>
        <begin position="177"/>
        <end position="343"/>
    </location>
</feature>
<evidence type="ECO:0000313" key="12">
    <source>
        <dbReference type="Proteomes" id="UP000198598"/>
    </source>
</evidence>
<comment type="cofactor">
    <cofactor evidence="8">
        <name>Zn(2+)</name>
        <dbReference type="ChEBI" id="CHEBI:29105"/>
    </cofactor>
</comment>
<dbReference type="STRING" id="662367.SAMN05216167_102618"/>
<dbReference type="Gene3D" id="1.10.390.10">
    <property type="entry name" value="Neutral Protease Domain 2"/>
    <property type="match status" value="1"/>
</dbReference>
<sequence>MKNHHRCNCQIIPPFVIDELKKAGVDISAQTKSISKEFRDRRADQLAFRSSESSLIAPPVKNADRFVYDSKMTQNQRLLLVRKESGAASADPIVNTVYDNAGAVRSYYKTAFDYLSVDNHGADLILNVHYGKAYANAFWDGDEMTFGDGDGKIFINLANALDVTAHELTHGVVQYTAGLNYQGQSGALNEHYADVFGSVIKQVAKKQTAATADWLIGDEIMGPTLKGQALRSLKAPGTAYNNQLMGKDPQPAHMNNLYKGSGDNGGVHINSGIPNKVFHLVAVGIETDKAALLWFETLKTLKPTTNFKSFKTAVSTQAKKLASAGKVPAATESIVKQSFQAVGL</sequence>
<keyword evidence="8" id="KW-0964">Secreted</keyword>
<evidence type="ECO:0000256" key="8">
    <source>
        <dbReference type="RuleBase" id="RU366073"/>
    </source>
</evidence>
<dbReference type="EMBL" id="FOLQ01000002">
    <property type="protein sequence ID" value="SFC86128.1"/>
    <property type="molecule type" value="Genomic_DNA"/>
</dbReference>
<evidence type="ECO:0000256" key="6">
    <source>
        <dbReference type="ARBA" id="ARBA00023049"/>
    </source>
</evidence>
<dbReference type="InterPro" id="IPR052759">
    <property type="entry name" value="Metalloprotease_M4"/>
</dbReference>
<dbReference type="PRINTS" id="PR00730">
    <property type="entry name" value="THERMOLYSIN"/>
</dbReference>
<proteinExistence type="inferred from homology"/>
<dbReference type="CDD" id="cd09597">
    <property type="entry name" value="M4_TLP"/>
    <property type="match status" value="1"/>
</dbReference>
<reference evidence="11 12" key="1">
    <citation type="submission" date="2016-10" db="EMBL/GenBank/DDBJ databases">
        <authorList>
            <person name="de Groot N.N."/>
        </authorList>
    </citation>
    <scope>NUCLEOTIDE SEQUENCE [LARGE SCALE GENOMIC DNA]</scope>
    <source>
        <strain evidence="11 12">DSM 26130</strain>
    </source>
</reference>
<comment type="subcellular location">
    <subcellularLocation>
        <location evidence="8">Secreted</location>
    </subcellularLocation>
</comment>
<keyword evidence="6 8" id="KW-0482">Metalloprotease</keyword>
<keyword evidence="5 8" id="KW-0862">Zinc</keyword>
<evidence type="ECO:0000256" key="4">
    <source>
        <dbReference type="ARBA" id="ARBA00022801"/>
    </source>
</evidence>
<keyword evidence="2 8" id="KW-0645">Protease</keyword>
<dbReference type="OrthoDB" id="291295at2"/>
<dbReference type="PANTHER" id="PTHR43579:SF1">
    <property type="entry name" value="NEUTRAL METALLOPROTEINASE"/>
    <property type="match status" value="1"/>
</dbReference>
<dbReference type="InterPro" id="IPR027268">
    <property type="entry name" value="Peptidase_M4/M1_CTD_sf"/>
</dbReference>
<keyword evidence="4 8" id="KW-0378">Hydrolase</keyword>
<dbReference type="AlphaFoldDB" id="A0A1I1MSI2"/>
<dbReference type="Pfam" id="PF02868">
    <property type="entry name" value="Peptidase_M4_C"/>
    <property type="match status" value="1"/>
</dbReference>
<dbReference type="GO" id="GO:0005576">
    <property type="term" value="C:extracellular region"/>
    <property type="evidence" value="ECO:0007669"/>
    <property type="project" value="UniProtKB-SubCell"/>
</dbReference>
<dbReference type="SUPFAM" id="SSF55486">
    <property type="entry name" value="Metalloproteases ('zincins'), catalytic domain"/>
    <property type="match status" value="1"/>
</dbReference>
<protein>
    <recommendedName>
        <fullName evidence="8">Neutral metalloproteinase</fullName>
        <ecNumber evidence="8">3.4.24.-</ecNumber>
    </recommendedName>
</protein>
<accession>A0A1I1MSI2</accession>
<evidence type="ECO:0000259" key="10">
    <source>
        <dbReference type="Pfam" id="PF02868"/>
    </source>
</evidence>
<evidence type="ECO:0000256" key="5">
    <source>
        <dbReference type="ARBA" id="ARBA00022833"/>
    </source>
</evidence>
<feature type="active site" evidence="7">
    <location>
        <position position="167"/>
    </location>
</feature>
<evidence type="ECO:0000256" key="1">
    <source>
        <dbReference type="ARBA" id="ARBA00009388"/>
    </source>
</evidence>
<dbReference type="GO" id="GO:0046872">
    <property type="term" value="F:metal ion binding"/>
    <property type="evidence" value="ECO:0007669"/>
    <property type="project" value="UniProtKB-UniRule"/>
</dbReference>
<keyword evidence="12" id="KW-1185">Reference proteome</keyword>
<evidence type="ECO:0000313" key="11">
    <source>
        <dbReference type="EMBL" id="SFC86128.1"/>
    </source>
</evidence>
<feature type="active site" description="Proton donor" evidence="7">
    <location>
        <position position="268"/>
    </location>
</feature>
<name>A0A1I1MSI2_9BACT</name>
<dbReference type="InterPro" id="IPR013856">
    <property type="entry name" value="Peptidase_M4_domain"/>
</dbReference>
<keyword evidence="3" id="KW-0479">Metal-binding</keyword>
<comment type="function">
    <text evidence="8">Extracellular zinc metalloprotease.</text>
</comment>
<evidence type="ECO:0000256" key="2">
    <source>
        <dbReference type="ARBA" id="ARBA00022670"/>
    </source>
</evidence>
<evidence type="ECO:0000259" key="9">
    <source>
        <dbReference type="Pfam" id="PF01447"/>
    </source>
</evidence>
<dbReference type="InterPro" id="IPR001570">
    <property type="entry name" value="Peptidase_M4_C_domain"/>
</dbReference>
<gene>
    <name evidence="11" type="ORF">SAMN05216167_102618</name>
</gene>
<dbReference type="Proteomes" id="UP000198598">
    <property type="component" value="Unassembled WGS sequence"/>
</dbReference>
<comment type="similarity">
    <text evidence="1 8">Belongs to the peptidase M4 family.</text>
</comment>
<dbReference type="GO" id="GO:0006508">
    <property type="term" value="P:proteolysis"/>
    <property type="evidence" value="ECO:0007669"/>
    <property type="project" value="UniProtKB-KW"/>
</dbReference>
<dbReference type="Pfam" id="PF01447">
    <property type="entry name" value="Peptidase_M4"/>
    <property type="match status" value="1"/>
</dbReference>
<dbReference type="Gene3D" id="3.10.170.10">
    <property type="match status" value="1"/>
</dbReference>
<evidence type="ECO:0000256" key="7">
    <source>
        <dbReference type="PIRSR" id="PIRSR623612-1"/>
    </source>
</evidence>
<dbReference type="GO" id="GO:0004222">
    <property type="term" value="F:metalloendopeptidase activity"/>
    <property type="evidence" value="ECO:0007669"/>
    <property type="project" value="UniProtKB-UniRule"/>
</dbReference>
<evidence type="ECO:0000256" key="3">
    <source>
        <dbReference type="ARBA" id="ARBA00022723"/>
    </source>
</evidence>
<organism evidence="11 12">
    <name type="scientific">Spirosoma endophyticum</name>
    <dbReference type="NCBI Taxonomy" id="662367"/>
    <lineage>
        <taxon>Bacteria</taxon>
        <taxon>Pseudomonadati</taxon>
        <taxon>Bacteroidota</taxon>
        <taxon>Cytophagia</taxon>
        <taxon>Cytophagales</taxon>
        <taxon>Cytophagaceae</taxon>
        <taxon>Spirosoma</taxon>
    </lineage>
</organism>
<feature type="domain" description="Peptidase M4" evidence="9">
    <location>
        <begin position="99"/>
        <end position="174"/>
    </location>
</feature>
<dbReference type="EC" id="3.4.24.-" evidence="8"/>
<dbReference type="RefSeq" id="WP_093824729.1">
    <property type="nucleotide sequence ID" value="NZ_FOLQ01000002.1"/>
</dbReference>